<evidence type="ECO:0000256" key="7">
    <source>
        <dbReference type="ARBA" id="ARBA00022989"/>
    </source>
</evidence>
<proteinExistence type="inferred from homology"/>
<dbReference type="RefSeq" id="WP_045365076.1">
    <property type="nucleotide sequence ID" value="NZ_AP014648.1"/>
</dbReference>
<keyword evidence="6 9" id="KW-0378">Hydrolase</keyword>
<feature type="transmembrane region" description="Helical" evidence="9">
    <location>
        <begin position="135"/>
        <end position="155"/>
    </location>
</feature>
<comment type="pathway">
    <text evidence="9">Protein modification; lipoprotein biosynthesis (signal peptide cleavage).</text>
</comment>
<keyword evidence="5 9" id="KW-0064">Aspartyl protease</keyword>
<feature type="active site" evidence="9">
    <location>
        <position position="125"/>
    </location>
</feature>
<sequence>MLRRWFWGPYSPLGLLVALATLVADQGNKLWMLYVYDIGTKQPVEVTPFFDLILVWNKGISYGLLQQDELLGRLALVAFAIVVSLALIAWLARISTGLTAVAIGLIVGGAAGNAIDRAVHGAVADFYSFHAFGFQWYIFNIADVAIVAGVVGLLYDSLFGGHKKAGNPSKM</sequence>
<dbReference type="PRINTS" id="PR00781">
    <property type="entry name" value="LIPOSIGPTASE"/>
</dbReference>
<organism evidence="11 12">
    <name type="scientific">Methyloceanibacter caenitepidi</name>
    <dbReference type="NCBI Taxonomy" id="1384459"/>
    <lineage>
        <taxon>Bacteria</taxon>
        <taxon>Pseudomonadati</taxon>
        <taxon>Pseudomonadota</taxon>
        <taxon>Alphaproteobacteria</taxon>
        <taxon>Hyphomicrobiales</taxon>
        <taxon>Hyphomicrobiaceae</taxon>
        <taxon>Methyloceanibacter</taxon>
    </lineage>
</organism>
<dbReference type="KEGG" id="mcg:GL4_0957"/>
<reference evidence="11 12" key="1">
    <citation type="submission" date="2014-09" db="EMBL/GenBank/DDBJ databases">
        <title>Genome sequencing of Methyloceanibacter caenitepidi Gela4.</title>
        <authorList>
            <person name="Takeuchi M."/>
            <person name="Susumu S."/>
            <person name="Kamagata Y."/>
            <person name="Oshima K."/>
            <person name="Hattori M."/>
            <person name="Iwasaki W."/>
        </authorList>
    </citation>
    <scope>NUCLEOTIDE SEQUENCE [LARGE SCALE GENOMIC DNA]</scope>
    <source>
        <strain evidence="11 12">Gela4</strain>
    </source>
</reference>
<keyword evidence="2 9" id="KW-1003">Cell membrane</keyword>
<dbReference type="InterPro" id="IPR001872">
    <property type="entry name" value="Peptidase_A8"/>
</dbReference>
<evidence type="ECO:0000256" key="2">
    <source>
        <dbReference type="ARBA" id="ARBA00022475"/>
    </source>
</evidence>
<evidence type="ECO:0000256" key="10">
    <source>
        <dbReference type="RuleBase" id="RU004181"/>
    </source>
</evidence>
<evidence type="ECO:0000313" key="11">
    <source>
        <dbReference type="EMBL" id="BAQ16417.1"/>
    </source>
</evidence>
<protein>
    <recommendedName>
        <fullName evidence="9">Lipoprotein signal peptidase</fullName>
        <ecNumber evidence="9">3.4.23.36</ecNumber>
    </recommendedName>
    <alternativeName>
        <fullName evidence="9">Prolipoprotein signal peptidase</fullName>
    </alternativeName>
    <alternativeName>
        <fullName evidence="9">Signal peptidase II</fullName>
        <shortName evidence="9">SPase II</shortName>
    </alternativeName>
</protein>
<dbReference type="STRING" id="1384459.GL4_0957"/>
<accession>A0A0A8K1N6</accession>
<evidence type="ECO:0000313" key="12">
    <source>
        <dbReference type="Proteomes" id="UP000031643"/>
    </source>
</evidence>
<keyword evidence="8 9" id="KW-0472">Membrane</keyword>
<keyword evidence="7 9" id="KW-1133">Transmembrane helix</keyword>
<comment type="subcellular location">
    <subcellularLocation>
        <location evidence="9">Cell membrane</location>
        <topology evidence="9">Multi-pass membrane protein</topology>
    </subcellularLocation>
</comment>
<feature type="transmembrane region" description="Helical" evidence="9">
    <location>
        <begin position="70"/>
        <end position="91"/>
    </location>
</feature>
<keyword evidence="11" id="KW-0449">Lipoprotein</keyword>
<dbReference type="GO" id="GO:0006508">
    <property type="term" value="P:proteolysis"/>
    <property type="evidence" value="ECO:0007669"/>
    <property type="project" value="UniProtKB-KW"/>
</dbReference>
<dbReference type="NCBIfam" id="TIGR00077">
    <property type="entry name" value="lspA"/>
    <property type="match status" value="1"/>
</dbReference>
<keyword evidence="4 9" id="KW-0812">Transmembrane</keyword>
<dbReference type="HOGENOM" id="CLU_083252_4_3_5"/>
<gene>
    <name evidence="9" type="primary">lspA</name>
    <name evidence="11" type="ORF">GL4_0957</name>
</gene>
<evidence type="ECO:0000256" key="3">
    <source>
        <dbReference type="ARBA" id="ARBA00022670"/>
    </source>
</evidence>
<keyword evidence="12" id="KW-1185">Reference proteome</keyword>
<evidence type="ECO:0000256" key="1">
    <source>
        <dbReference type="ARBA" id="ARBA00006139"/>
    </source>
</evidence>
<keyword evidence="3 9" id="KW-0645">Protease</keyword>
<feature type="active site" evidence="9">
    <location>
        <position position="143"/>
    </location>
</feature>
<evidence type="ECO:0000256" key="6">
    <source>
        <dbReference type="ARBA" id="ARBA00022801"/>
    </source>
</evidence>
<comment type="function">
    <text evidence="9">This protein specifically catalyzes the removal of signal peptides from prolipoproteins.</text>
</comment>
<dbReference type="Proteomes" id="UP000031643">
    <property type="component" value="Chromosome"/>
</dbReference>
<dbReference type="HAMAP" id="MF_00161">
    <property type="entry name" value="LspA"/>
    <property type="match status" value="1"/>
</dbReference>
<dbReference type="EMBL" id="AP014648">
    <property type="protein sequence ID" value="BAQ16417.1"/>
    <property type="molecule type" value="Genomic_DNA"/>
</dbReference>
<dbReference type="AlphaFoldDB" id="A0A0A8K1N6"/>
<comment type="similarity">
    <text evidence="1 9 10">Belongs to the peptidase A8 family.</text>
</comment>
<dbReference type="GO" id="GO:0005886">
    <property type="term" value="C:plasma membrane"/>
    <property type="evidence" value="ECO:0007669"/>
    <property type="project" value="UniProtKB-SubCell"/>
</dbReference>
<dbReference type="EC" id="3.4.23.36" evidence="9"/>
<dbReference type="UniPathway" id="UPA00665"/>
<evidence type="ECO:0000256" key="8">
    <source>
        <dbReference type="ARBA" id="ARBA00023136"/>
    </source>
</evidence>
<comment type="caution">
    <text evidence="9">Lacks conserved residue(s) required for the propagation of feature annotation.</text>
</comment>
<feature type="transmembrane region" description="Helical" evidence="9">
    <location>
        <begin position="98"/>
        <end position="115"/>
    </location>
</feature>
<comment type="catalytic activity">
    <reaction evidence="9">
        <text>Release of signal peptides from bacterial membrane prolipoproteins. Hydrolyzes -Xaa-Yaa-Zaa-|-(S,diacylglyceryl)Cys-, in which Xaa is hydrophobic (preferably Leu), and Yaa (Ala or Ser) and Zaa (Gly or Ala) have small, neutral side chains.</text>
        <dbReference type="EC" id="3.4.23.36"/>
    </reaction>
</comment>
<name>A0A0A8K1N6_9HYPH</name>
<evidence type="ECO:0000256" key="4">
    <source>
        <dbReference type="ARBA" id="ARBA00022692"/>
    </source>
</evidence>
<dbReference type="GO" id="GO:0004190">
    <property type="term" value="F:aspartic-type endopeptidase activity"/>
    <property type="evidence" value="ECO:0007669"/>
    <property type="project" value="UniProtKB-UniRule"/>
</dbReference>
<dbReference type="OrthoDB" id="9810259at2"/>
<dbReference type="PANTHER" id="PTHR33695:SF1">
    <property type="entry name" value="LIPOPROTEIN SIGNAL PEPTIDASE"/>
    <property type="match status" value="1"/>
</dbReference>
<dbReference type="Pfam" id="PF01252">
    <property type="entry name" value="Peptidase_A8"/>
    <property type="match status" value="1"/>
</dbReference>
<evidence type="ECO:0000256" key="5">
    <source>
        <dbReference type="ARBA" id="ARBA00022750"/>
    </source>
</evidence>
<evidence type="ECO:0000256" key="9">
    <source>
        <dbReference type="HAMAP-Rule" id="MF_00161"/>
    </source>
</evidence>
<dbReference type="PANTHER" id="PTHR33695">
    <property type="entry name" value="LIPOPROTEIN SIGNAL PEPTIDASE"/>
    <property type="match status" value="1"/>
</dbReference>